<name>A0A0P9DVS3_9CHLR</name>
<dbReference type="AlphaFoldDB" id="A0A0P9DVS3"/>
<dbReference type="GO" id="GO:0015979">
    <property type="term" value="P:photosynthesis"/>
    <property type="evidence" value="ECO:0007669"/>
    <property type="project" value="InterPro"/>
</dbReference>
<dbReference type="PATRIC" id="fig|186479.3.peg.10892"/>
<dbReference type="Gene3D" id="3.30.1380.20">
    <property type="entry name" value="Trafficking protein particle complex subunit 3"/>
    <property type="match status" value="1"/>
</dbReference>
<reference evidence="2 3" key="1">
    <citation type="submission" date="2015-09" db="EMBL/GenBank/DDBJ databases">
        <title>Draft genome sequence of Kouleothrix aurantiaca JCM 19913.</title>
        <authorList>
            <person name="Hemp J."/>
        </authorList>
    </citation>
    <scope>NUCLEOTIDE SEQUENCE [LARGE SCALE GENOMIC DNA]</scope>
    <source>
        <strain evidence="2 3">COM-B</strain>
    </source>
</reference>
<dbReference type="PANTHER" id="PTHR35090:SF1">
    <property type="entry name" value="SLR0144 PROTEIN"/>
    <property type="match status" value="1"/>
</dbReference>
<evidence type="ECO:0000313" key="2">
    <source>
        <dbReference type="EMBL" id="KPV54201.1"/>
    </source>
</evidence>
<feature type="domain" description="4-vinyl reductase 4VR" evidence="1">
    <location>
        <begin position="141"/>
        <end position="202"/>
    </location>
</feature>
<dbReference type="Pfam" id="PF02830">
    <property type="entry name" value="V4R"/>
    <property type="match status" value="1"/>
</dbReference>
<dbReference type="InterPro" id="IPR004096">
    <property type="entry name" value="V4R"/>
</dbReference>
<dbReference type="EMBL" id="LJCR01000094">
    <property type="protein sequence ID" value="KPV54201.1"/>
    <property type="molecule type" value="Genomic_DNA"/>
</dbReference>
<dbReference type="GO" id="GO:0030494">
    <property type="term" value="P:bacteriochlorophyll biosynthetic process"/>
    <property type="evidence" value="ECO:0007669"/>
    <property type="project" value="InterPro"/>
</dbReference>
<accession>A0A0P9DVS3</accession>
<dbReference type="Proteomes" id="UP000050509">
    <property type="component" value="Unassembled WGS sequence"/>
</dbReference>
<dbReference type="InterPro" id="IPR010249">
    <property type="entry name" value="BchJ"/>
</dbReference>
<dbReference type="SMART" id="SM00989">
    <property type="entry name" value="V4R"/>
    <property type="match status" value="1"/>
</dbReference>
<comment type="caution">
    <text evidence="2">The sequence shown here is derived from an EMBL/GenBank/DDBJ whole genome shotgun (WGS) entry which is preliminary data.</text>
</comment>
<dbReference type="PANTHER" id="PTHR35090">
    <property type="entry name" value="DNA-DIRECTED RNA POLYMERASE SUBUNIT I"/>
    <property type="match status" value="1"/>
</dbReference>
<proteinExistence type="predicted"/>
<dbReference type="SUPFAM" id="SSF111126">
    <property type="entry name" value="Ligand-binding domain in the NO signalling and Golgi transport"/>
    <property type="match status" value="1"/>
</dbReference>
<dbReference type="NCBIfam" id="TIGR02019">
    <property type="entry name" value="BchJ"/>
    <property type="match status" value="1"/>
</dbReference>
<gene>
    <name evidence="2" type="ORF">SE17_05185</name>
</gene>
<organism evidence="2 3">
    <name type="scientific">Kouleothrix aurantiaca</name>
    <dbReference type="NCBI Taxonomy" id="186479"/>
    <lineage>
        <taxon>Bacteria</taxon>
        <taxon>Bacillati</taxon>
        <taxon>Chloroflexota</taxon>
        <taxon>Chloroflexia</taxon>
        <taxon>Chloroflexales</taxon>
        <taxon>Roseiflexineae</taxon>
        <taxon>Roseiflexaceae</taxon>
        <taxon>Kouleothrix</taxon>
    </lineage>
</organism>
<evidence type="ECO:0000313" key="3">
    <source>
        <dbReference type="Proteomes" id="UP000050509"/>
    </source>
</evidence>
<protein>
    <recommendedName>
        <fullName evidence="1">4-vinyl reductase 4VR domain-containing protein</fullName>
    </recommendedName>
</protein>
<dbReference type="InterPro" id="IPR024096">
    <property type="entry name" value="NO_sig/Golgi_transp_ligand-bd"/>
</dbReference>
<keyword evidence="3" id="KW-1185">Reference proteome</keyword>
<sequence>MNAIDTPAVHSGRIGPNAIIQTVQALRELYGAAGAAEVLARIGKPELRDARPASMIDERDFAELYHDLLQTLGRAATDRVMARAGALTSQYVMRRRIPRPVHWLLRALPRRLGMRLLLDAISRHAWTFAGSGRFSYQIGRAPVLALDNCLTARDLAADAPACAFYQAAFQGFLATLIDRRLRVEEVRCLACGAARCEFRVIEVTR</sequence>
<evidence type="ECO:0000259" key="1">
    <source>
        <dbReference type="SMART" id="SM00989"/>
    </source>
</evidence>